<reference evidence="1 2" key="1">
    <citation type="journal article" date="2023" name="Mol. Phylogenet. Evol.">
        <title>Genome-scale phylogeny and comparative genomics of the fungal order Sordariales.</title>
        <authorList>
            <person name="Hensen N."/>
            <person name="Bonometti L."/>
            <person name="Westerberg I."/>
            <person name="Brannstrom I.O."/>
            <person name="Guillou S."/>
            <person name="Cros-Aarteil S."/>
            <person name="Calhoun S."/>
            <person name="Haridas S."/>
            <person name="Kuo A."/>
            <person name="Mondo S."/>
            <person name="Pangilinan J."/>
            <person name="Riley R."/>
            <person name="LaButti K."/>
            <person name="Andreopoulos B."/>
            <person name="Lipzen A."/>
            <person name="Chen C."/>
            <person name="Yan M."/>
            <person name="Daum C."/>
            <person name="Ng V."/>
            <person name="Clum A."/>
            <person name="Steindorff A."/>
            <person name="Ohm R.A."/>
            <person name="Martin F."/>
            <person name="Silar P."/>
            <person name="Natvig D.O."/>
            <person name="Lalanne C."/>
            <person name="Gautier V."/>
            <person name="Ament-Velasquez S.L."/>
            <person name="Kruys A."/>
            <person name="Hutchinson M.I."/>
            <person name="Powell A.J."/>
            <person name="Barry K."/>
            <person name="Miller A.N."/>
            <person name="Grigoriev I.V."/>
            <person name="Debuchy R."/>
            <person name="Gladieux P."/>
            <person name="Hiltunen Thoren M."/>
            <person name="Johannesson H."/>
        </authorList>
    </citation>
    <scope>NUCLEOTIDE SEQUENCE [LARGE SCALE GENOMIC DNA]</scope>
    <source>
        <strain evidence="1 2">FGSC 10403</strain>
    </source>
</reference>
<dbReference type="AlphaFoldDB" id="A0AAJ0I2U1"/>
<sequence>MDQPPGWAGLDVAAVEAEIGKNQWRRSWLSQRLAVRTWAGGTGQVESCARPMGIMSLEIPVATQPTPHSVNRSSMLPAVTVVSCPVLRIAGGFATRLDEIEPRADRQAARETERLV</sequence>
<proteinExistence type="predicted"/>
<protein>
    <submittedName>
        <fullName evidence="1">Uncharacterized protein</fullName>
    </submittedName>
</protein>
<accession>A0AAJ0I2U1</accession>
<gene>
    <name evidence="1" type="ORF">B0T23DRAFT_407255</name>
</gene>
<organism evidence="1 2">
    <name type="scientific">Neurospora hispaniola</name>
    <dbReference type="NCBI Taxonomy" id="588809"/>
    <lineage>
        <taxon>Eukaryota</taxon>
        <taxon>Fungi</taxon>
        <taxon>Dikarya</taxon>
        <taxon>Ascomycota</taxon>
        <taxon>Pezizomycotina</taxon>
        <taxon>Sordariomycetes</taxon>
        <taxon>Sordariomycetidae</taxon>
        <taxon>Sordariales</taxon>
        <taxon>Sordariaceae</taxon>
        <taxon>Neurospora</taxon>
    </lineage>
</organism>
<comment type="caution">
    <text evidence="1">The sequence shown here is derived from an EMBL/GenBank/DDBJ whole genome shotgun (WGS) entry which is preliminary data.</text>
</comment>
<dbReference type="RefSeq" id="XP_062690204.1">
    <property type="nucleotide sequence ID" value="XM_062839171.1"/>
</dbReference>
<evidence type="ECO:0000313" key="2">
    <source>
        <dbReference type="Proteomes" id="UP001285908"/>
    </source>
</evidence>
<dbReference type="EMBL" id="JAULSX010000007">
    <property type="protein sequence ID" value="KAK3488077.1"/>
    <property type="molecule type" value="Genomic_DNA"/>
</dbReference>
<name>A0AAJ0I2U1_9PEZI</name>
<evidence type="ECO:0000313" key="1">
    <source>
        <dbReference type="EMBL" id="KAK3488077.1"/>
    </source>
</evidence>
<dbReference type="Proteomes" id="UP001285908">
    <property type="component" value="Unassembled WGS sequence"/>
</dbReference>
<keyword evidence="2" id="KW-1185">Reference proteome</keyword>
<dbReference type="GeneID" id="87876793"/>